<organism evidence="2">
    <name type="scientific">Tanacetum cinerariifolium</name>
    <name type="common">Dalmatian daisy</name>
    <name type="synonym">Chrysanthemum cinerariifolium</name>
    <dbReference type="NCBI Taxonomy" id="118510"/>
    <lineage>
        <taxon>Eukaryota</taxon>
        <taxon>Viridiplantae</taxon>
        <taxon>Streptophyta</taxon>
        <taxon>Embryophyta</taxon>
        <taxon>Tracheophyta</taxon>
        <taxon>Spermatophyta</taxon>
        <taxon>Magnoliopsida</taxon>
        <taxon>eudicotyledons</taxon>
        <taxon>Gunneridae</taxon>
        <taxon>Pentapetalae</taxon>
        <taxon>asterids</taxon>
        <taxon>campanulids</taxon>
        <taxon>Asterales</taxon>
        <taxon>Asteraceae</taxon>
        <taxon>Asteroideae</taxon>
        <taxon>Anthemideae</taxon>
        <taxon>Anthemidinae</taxon>
        <taxon>Tanacetum</taxon>
    </lineage>
</organism>
<sequence length="302" mass="34191">MQSKERKDNSSKTLDAGLVVTESNETESERHVLSSISGNDTHTDINSVNGKQPMAEEKLFANIALKNELRKLKGNSVDTKFAKPSILEKPVLQPPKNQSVVRQSNALKSERSNFSKPRFASQVDVNNVLSKPVTPHYLPKVRESDPAKPHHVNAPSSSRNSKKESYGSNDMAHYYYLEEAKKKTQEKNRNLKPREIPYAKTHHTPNACTPKPRSNNQTSRNWPASKSCEETLKAVQKAYHSRNPSSFLNFKHFVCSIFQKYVFNANHNACITKFLKEVNSRAKIQPNKTRNNNKPVDPTSHT</sequence>
<feature type="compositionally biased region" description="Polar residues" evidence="1">
    <location>
        <begin position="204"/>
        <end position="224"/>
    </location>
</feature>
<feature type="region of interest" description="Disordered" evidence="1">
    <location>
        <begin position="1"/>
        <end position="51"/>
    </location>
</feature>
<dbReference type="EMBL" id="BKCJ010007852">
    <property type="protein sequence ID" value="GEU79339.1"/>
    <property type="molecule type" value="Genomic_DNA"/>
</dbReference>
<feature type="region of interest" description="Disordered" evidence="1">
    <location>
        <begin position="181"/>
        <end position="225"/>
    </location>
</feature>
<dbReference type="AlphaFoldDB" id="A0A6L2N133"/>
<feature type="compositionally biased region" description="Basic and acidic residues" evidence="1">
    <location>
        <begin position="181"/>
        <end position="197"/>
    </location>
</feature>
<feature type="region of interest" description="Disordered" evidence="1">
    <location>
        <begin position="282"/>
        <end position="302"/>
    </location>
</feature>
<proteinExistence type="predicted"/>
<evidence type="ECO:0000256" key="1">
    <source>
        <dbReference type="SAM" id="MobiDB-lite"/>
    </source>
</evidence>
<protein>
    <submittedName>
        <fullName evidence="2">Uncharacterized protein</fullName>
    </submittedName>
</protein>
<comment type="caution">
    <text evidence="2">The sequence shown here is derived from an EMBL/GenBank/DDBJ whole genome shotgun (WGS) entry which is preliminary data.</text>
</comment>
<feature type="region of interest" description="Disordered" evidence="1">
    <location>
        <begin position="137"/>
        <end position="166"/>
    </location>
</feature>
<reference evidence="2" key="1">
    <citation type="journal article" date="2019" name="Sci. Rep.">
        <title>Draft genome of Tanacetum cinerariifolium, the natural source of mosquito coil.</title>
        <authorList>
            <person name="Yamashiro T."/>
            <person name="Shiraishi A."/>
            <person name="Satake H."/>
            <person name="Nakayama K."/>
        </authorList>
    </citation>
    <scope>NUCLEOTIDE SEQUENCE</scope>
</reference>
<feature type="compositionally biased region" description="Basic and acidic residues" evidence="1">
    <location>
        <begin position="1"/>
        <end position="10"/>
    </location>
</feature>
<feature type="compositionally biased region" description="Polar residues" evidence="1">
    <location>
        <begin position="95"/>
        <end position="107"/>
    </location>
</feature>
<feature type="compositionally biased region" description="Polar residues" evidence="1">
    <location>
        <begin position="34"/>
        <end position="50"/>
    </location>
</feature>
<gene>
    <name evidence="2" type="ORF">Tci_051317</name>
</gene>
<feature type="region of interest" description="Disordered" evidence="1">
    <location>
        <begin position="88"/>
        <end position="115"/>
    </location>
</feature>
<evidence type="ECO:0000313" key="2">
    <source>
        <dbReference type="EMBL" id="GEU79339.1"/>
    </source>
</evidence>
<accession>A0A6L2N133</accession>
<feature type="compositionally biased region" description="Polar residues" evidence="1">
    <location>
        <begin position="286"/>
        <end position="302"/>
    </location>
</feature>
<name>A0A6L2N133_TANCI</name>